<dbReference type="Pfam" id="PF14310">
    <property type="entry name" value="Fn3-like"/>
    <property type="match status" value="1"/>
</dbReference>
<dbReference type="FunFam" id="3.40.50.1700:FF:000001">
    <property type="entry name" value="probable beta-D-xylosidase 2"/>
    <property type="match status" value="1"/>
</dbReference>
<dbReference type="PRINTS" id="PR00133">
    <property type="entry name" value="GLHYDRLASE3"/>
</dbReference>
<dbReference type="InterPro" id="IPR026891">
    <property type="entry name" value="Fn3-like"/>
</dbReference>
<dbReference type="Gene3D" id="2.60.40.10">
    <property type="entry name" value="Immunoglobulins"/>
    <property type="match status" value="1"/>
</dbReference>
<dbReference type="GO" id="GO:0009044">
    <property type="term" value="F:xylan 1,4-beta-xylosidase activity"/>
    <property type="evidence" value="ECO:0007669"/>
    <property type="project" value="InterPro"/>
</dbReference>
<dbReference type="EMBL" id="AWUE01008392">
    <property type="protein sequence ID" value="OMP12651.1"/>
    <property type="molecule type" value="Genomic_DNA"/>
</dbReference>
<dbReference type="GO" id="GO:0031222">
    <property type="term" value="P:arabinan catabolic process"/>
    <property type="evidence" value="ECO:0007669"/>
    <property type="project" value="TreeGrafter"/>
</dbReference>
<evidence type="ECO:0000256" key="4">
    <source>
        <dbReference type="SAM" id="SignalP"/>
    </source>
</evidence>
<keyword evidence="7" id="KW-1185">Reference proteome</keyword>
<feature type="chain" id="PRO_5013317603" description="Fibronectin type III-like domain-containing protein" evidence="4">
    <location>
        <begin position="22"/>
        <end position="783"/>
    </location>
</feature>
<dbReference type="SUPFAM" id="SSF51445">
    <property type="entry name" value="(Trans)glycosidases"/>
    <property type="match status" value="1"/>
</dbReference>
<dbReference type="PANTHER" id="PTHR42721">
    <property type="entry name" value="SUGAR HYDROLASE-RELATED"/>
    <property type="match status" value="1"/>
</dbReference>
<reference evidence="7" key="1">
    <citation type="submission" date="2013-09" db="EMBL/GenBank/DDBJ databases">
        <title>Corchorus olitorius genome sequencing.</title>
        <authorList>
            <person name="Alam M."/>
            <person name="Haque M.S."/>
            <person name="Islam M.S."/>
            <person name="Emdad E.M."/>
            <person name="Islam M.M."/>
            <person name="Ahmed B."/>
            <person name="Halim A."/>
            <person name="Hossen Q.M.M."/>
            <person name="Hossain M.Z."/>
            <person name="Ahmed R."/>
            <person name="Khan M.M."/>
            <person name="Islam R."/>
            <person name="Rashid M.M."/>
            <person name="Khan S.A."/>
            <person name="Rahman M.S."/>
            <person name="Alam M."/>
            <person name="Yahiya A.S."/>
            <person name="Khan M.S."/>
            <person name="Azam M.S."/>
            <person name="Haque T."/>
            <person name="Lashkar M.Z.H."/>
            <person name="Akhand A.I."/>
            <person name="Morshed G."/>
            <person name="Roy S."/>
            <person name="Uddin K.S."/>
            <person name="Rabeya T."/>
            <person name="Hossain A.S."/>
            <person name="Chowdhury A."/>
            <person name="Snigdha A.R."/>
            <person name="Mortoza M.S."/>
            <person name="Matin S.A."/>
            <person name="Hoque S.M.E."/>
            <person name="Islam M.K."/>
            <person name="Roy D.K."/>
            <person name="Haider R."/>
            <person name="Moosa M.M."/>
            <person name="Elias S.M."/>
            <person name="Hasan A.M."/>
            <person name="Jahan S."/>
            <person name="Shafiuddin M."/>
            <person name="Mahmood N."/>
            <person name="Shommy N.S."/>
        </authorList>
    </citation>
    <scope>NUCLEOTIDE SEQUENCE [LARGE SCALE GENOMIC DNA]</scope>
    <source>
        <strain evidence="7">cv. O-4</strain>
    </source>
</reference>
<dbReference type="InterPro" id="IPR002772">
    <property type="entry name" value="Glyco_hydro_3_C"/>
</dbReference>
<dbReference type="Proteomes" id="UP000187203">
    <property type="component" value="Unassembled WGS sequence"/>
</dbReference>
<dbReference type="InterPro" id="IPR036881">
    <property type="entry name" value="Glyco_hydro_3_C_sf"/>
</dbReference>
<protein>
    <recommendedName>
        <fullName evidence="5">Fibronectin type III-like domain-containing protein</fullName>
    </recommendedName>
</protein>
<organism evidence="6 7">
    <name type="scientific">Corchorus olitorius</name>
    <dbReference type="NCBI Taxonomy" id="93759"/>
    <lineage>
        <taxon>Eukaryota</taxon>
        <taxon>Viridiplantae</taxon>
        <taxon>Streptophyta</taxon>
        <taxon>Embryophyta</taxon>
        <taxon>Tracheophyta</taxon>
        <taxon>Spermatophyta</taxon>
        <taxon>Magnoliopsida</taxon>
        <taxon>eudicotyledons</taxon>
        <taxon>Gunneridae</taxon>
        <taxon>Pentapetalae</taxon>
        <taxon>rosids</taxon>
        <taxon>malvids</taxon>
        <taxon>Malvales</taxon>
        <taxon>Malvaceae</taxon>
        <taxon>Grewioideae</taxon>
        <taxon>Apeibeae</taxon>
        <taxon>Corchorus</taxon>
    </lineage>
</organism>
<dbReference type="Pfam" id="PF01915">
    <property type="entry name" value="Glyco_hydro_3_C"/>
    <property type="match status" value="1"/>
</dbReference>
<dbReference type="GO" id="GO:0046556">
    <property type="term" value="F:alpha-L-arabinofuranosidase activity"/>
    <property type="evidence" value="ECO:0007669"/>
    <property type="project" value="TreeGrafter"/>
</dbReference>
<dbReference type="GO" id="GO:0045493">
    <property type="term" value="P:xylan catabolic process"/>
    <property type="evidence" value="ECO:0007669"/>
    <property type="project" value="InterPro"/>
</dbReference>
<evidence type="ECO:0000259" key="5">
    <source>
        <dbReference type="SMART" id="SM01217"/>
    </source>
</evidence>
<name>A0A1R3KZZ5_9ROSI</name>
<dbReference type="InterPro" id="IPR001764">
    <property type="entry name" value="Glyco_hydro_3_N"/>
</dbReference>
<dbReference type="Gene3D" id="3.40.50.1700">
    <property type="entry name" value="Glycoside hydrolase family 3 C-terminal domain"/>
    <property type="match status" value="1"/>
</dbReference>
<feature type="signal peptide" evidence="4">
    <location>
        <begin position="1"/>
        <end position="21"/>
    </location>
</feature>
<dbReference type="SUPFAM" id="SSF52279">
    <property type="entry name" value="Beta-D-glucan exohydrolase, C-terminal domain"/>
    <property type="match status" value="1"/>
</dbReference>
<feature type="domain" description="Fibronectin type III-like" evidence="5">
    <location>
        <begin position="701"/>
        <end position="771"/>
    </location>
</feature>
<dbReference type="InterPro" id="IPR017853">
    <property type="entry name" value="GH"/>
</dbReference>
<dbReference type="STRING" id="93759.A0A1R3KZZ5"/>
<dbReference type="Gene3D" id="3.20.20.300">
    <property type="entry name" value="Glycoside hydrolase, family 3, N-terminal domain"/>
    <property type="match status" value="1"/>
</dbReference>
<dbReference type="Pfam" id="PF00933">
    <property type="entry name" value="Glyco_hydro_3"/>
    <property type="match status" value="1"/>
</dbReference>
<dbReference type="SMART" id="SM01217">
    <property type="entry name" value="Fn3_like"/>
    <property type="match status" value="1"/>
</dbReference>
<dbReference type="AlphaFoldDB" id="A0A1R3KZZ5"/>
<evidence type="ECO:0000313" key="7">
    <source>
        <dbReference type="Proteomes" id="UP000187203"/>
    </source>
</evidence>
<keyword evidence="2" id="KW-0378">Hydrolase</keyword>
<gene>
    <name evidence="6" type="ORF">COLO4_02915</name>
</gene>
<dbReference type="OrthoDB" id="47059at2759"/>
<accession>A0A1R3KZZ5</accession>
<dbReference type="PANTHER" id="PTHR42721:SF11">
    <property type="entry name" value="BETA-D-XYLOSIDASE 5-RELATED"/>
    <property type="match status" value="1"/>
</dbReference>
<dbReference type="InterPro" id="IPR044993">
    <property type="entry name" value="BXL"/>
</dbReference>
<evidence type="ECO:0000256" key="3">
    <source>
        <dbReference type="ARBA" id="ARBA00023295"/>
    </source>
</evidence>
<keyword evidence="1 4" id="KW-0732">Signal</keyword>
<dbReference type="InterPro" id="IPR036962">
    <property type="entry name" value="Glyco_hydro_3_N_sf"/>
</dbReference>
<comment type="caution">
    <text evidence="6">The sequence shown here is derived from an EMBL/GenBank/DDBJ whole genome shotgun (WGS) entry which is preliminary data.</text>
</comment>
<proteinExistence type="predicted"/>
<dbReference type="InterPro" id="IPR013783">
    <property type="entry name" value="Ig-like_fold"/>
</dbReference>
<sequence>MAYKTFLALLLLSYFLSVVSSARHNPSVSTHLISNEDGGPGKNGSIPKNGHVCDPARFKSLGLNMADFAYCDKSLPYEIRVKDLVDRLNLFEKAAQMGDNTSIGVPRIGLPRFSWWSEALHGVSDVGRSTKFEPTIPSATSFPMAVSNEARAMYNEGQAGLTFWSPNINVVRDPRWGRTLETAGEDPFLVGLYAVNYVRGLQDLEGEESNSKDPNARPLKVSACCKHFTAYDVENSLGVSRLEFDAKVHERDMVETFNKPFEMCVKDGDVSSVMCSYNRVNGIPTCADPYLLKKTVRQDWDFHGQHWLDDTVEDASAQVLKAGLDLDCGFSYESLINATMNGLVRESDMDTSLKYLYTVLMRLGFFDGIPSLESLDKKDVCTKENIELATEAAREGIVLLKNEKQTLPLDSSKIKTLALIGPHANATDVMIGNYAGVPCDLVSPLKGFSKFGKVIHEKGCEFVNCTDTKLVSSAANAAKKADATILFMGINLDIEAEWVDRTDILLPNYQTHLVNAVADAANGPVILVIMSAGPIDISFAKINPKIGSIIWAGYPGEQGGRAIADVVFGNYNPGGRLTVTWYEGDYVEKLPMTSMPLRPTINEASKESYPGRTYKFFDGATVYPFGYGLSYTTFEYNHKATTTSLDIKLNKLQHCRALPYKAGSNVDDVHCPSILVDDLTCKDEIAFEITVQNVGEMDGSEVVLVYSVPPKEIDETHFKQLVAFERVFVPAKESKNVKFVLNACKALGIVDVNGYTLLPAGLHKIVVGDNAISIPIKVNYKHE</sequence>
<evidence type="ECO:0000256" key="2">
    <source>
        <dbReference type="ARBA" id="ARBA00022801"/>
    </source>
</evidence>
<keyword evidence="3" id="KW-0326">Glycosidase</keyword>
<evidence type="ECO:0000313" key="6">
    <source>
        <dbReference type="EMBL" id="OMP12651.1"/>
    </source>
</evidence>
<evidence type="ECO:0000256" key="1">
    <source>
        <dbReference type="ARBA" id="ARBA00022729"/>
    </source>
</evidence>